<keyword evidence="1" id="KW-0732">Signal</keyword>
<dbReference type="InterPro" id="IPR041203">
    <property type="entry name" value="Bact_A2M_MG5"/>
</dbReference>
<dbReference type="Pfam" id="PF00207">
    <property type="entry name" value="A2M"/>
    <property type="match status" value="1"/>
</dbReference>
<evidence type="ECO:0000259" key="2">
    <source>
        <dbReference type="SMART" id="SM01359"/>
    </source>
</evidence>
<evidence type="ECO:0000259" key="3">
    <source>
        <dbReference type="SMART" id="SM01360"/>
    </source>
</evidence>
<dbReference type="GO" id="GO:0005615">
    <property type="term" value="C:extracellular space"/>
    <property type="evidence" value="ECO:0007669"/>
    <property type="project" value="InterPro"/>
</dbReference>
<feature type="domain" description="Alpha-2-macroglobulin bait region" evidence="2">
    <location>
        <begin position="794"/>
        <end position="936"/>
    </location>
</feature>
<dbReference type="Pfam" id="PF07678">
    <property type="entry name" value="TED_complement"/>
    <property type="match status" value="1"/>
</dbReference>
<dbReference type="InterPro" id="IPR041246">
    <property type="entry name" value="Bact_MG10"/>
</dbReference>
<dbReference type="Pfam" id="PF17973">
    <property type="entry name" value="bMG10"/>
    <property type="match status" value="1"/>
</dbReference>
<accession>A0A3B0V2A3</accession>
<evidence type="ECO:0008006" key="5">
    <source>
        <dbReference type="Google" id="ProtNLM"/>
    </source>
</evidence>
<gene>
    <name evidence="4" type="ORF">MNBD_BACTEROID04-28</name>
</gene>
<dbReference type="InterPro" id="IPR011626">
    <property type="entry name" value="Alpha-macroglobulin_TED"/>
</dbReference>
<dbReference type="SMART" id="SM01419">
    <property type="entry name" value="Thiol-ester_cl"/>
    <property type="match status" value="1"/>
</dbReference>
<evidence type="ECO:0000313" key="4">
    <source>
        <dbReference type="EMBL" id="VAW26106.1"/>
    </source>
</evidence>
<dbReference type="Pfam" id="PF07703">
    <property type="entry name" value="A2M_BRD"/>
    <property type="match status" value="1"/>
</dbReference>
<dbReference type="SUPFAM" id="SSF48239">
    <property type="entry name" value="Terpenoid cyclases/Protein prenyltransferases"/>
    <property type="match status" value="1"/>
</dbReference>
<sequence>VQRFVDDSKVLLSWTGEKINIENQGESALKIPGKNNFSILNIDVIQSPEQHLSINFSDPLKKQQNFIGLVAVKNSKNLKYIVNGNILKVYLPNRIVGTVDVDVFQGIKSIDGYKLKHQFSEKVAFEQLKPAIRLLTSGVILPNSNNLKFNFEAVNLKAVDVRVIKIFENNVLQFLQTSNLGSINRYNIRRVGRRVAKKTITLIDNEIENNGKWKAYAVDLSKMIQSDPGAIYRVELSIKQTYSLYKCDGSQVNSNEEEDDEYYEDNYYYDNQEYTTEQSEDLDEREEQYWDNLIYSYNDNYYNWRDRNNPCKKAYYDNEDRIVSANILASNLGVIAKKGENKSYFFVVTDILTTNPISDAKVTIYNYQQQEIAQAVTDNEGITGMDVDHNAFFAIVSKGKNKTYLKLDDGYSLSLSKFNISGKKLQKGLKGFLYGERGVWRPGDSIHLTFVLNDNANSLPKEHPIKLEVTDARRKLVFKQVKTKSTNGFYKFTIPTSDTDPTGNWNSVVTVGGAKFTKQLKVETVKPNRLKIKIDFNEKVLSNKKPIHGKLNVAWLHGAPAKNIKVAVNAKFTVNSNAFNKKYPKYIFKDPTREFSSEEVIIFDGKLDAKGNAIINKKINLENRAPSMLKVAFLTKAYENGGDFSMDVFSKNYAPYSSFIGIKLPKTKAYSSYDTDENTTFDVVTISSEGKPIARNNIEIQVYKIEWRWWWSSSYDNLSSYSGSSYHKPYKRLKINTNSKGKGTFTLNIPDDEGGRFLIRVLDKKSGHATGTTTYFYKNWWKRPSNNPEASKMLVFSSDKDKYNVGEKAIITFPSGTEGRALISIENGTEVLQTIWKKTQKGETKIEIPITKEMTPNVYINISLLQPHASTANDLPLRLYGVIPILVEDPTTRLNPVIVLPKVLKPEKKFKLKVSEKNGKQMSYTIAIVEEGLLDLTRFKTPQIWNSFYTKEALGVKTWDIFDDVIGAYGGSIEQVFAIGGDGNITIGKVKKANRFKPVVIYLGPFTLAKGKTASHTISIPKYIGSVRTMVIAADTKKAAYGKAEVTIPVRKPLMVLASVPRKLSPGEKVTLPVSVFAMGKKVKNVEVHLKLSNGIKVVGVNSQKVSFTNPDEKMVYFQLDVSKTKGIGTIEVIASGNGEKSSYKVEIDVVNPNPISSKSIALELEPNSTQTIDIETFGVVGTNVANIEFSTLPPMDFTGRLHYLIQYPHGCVEQTTSSVFPQLYLGNIFDLPVQQKQKIANNIKKGIEKLGNFQTQNGGLSYWMGQNNANDWGTSYAGHFMIEAEKKGYVLPLTFMNNWLKYQKQTARNWRPSYQNYNSDFAQAYRLYTLALAGHPDLSSMNRLREFSELSNNAKWRLAAAYALAGQKEAAIEIANTATINFENSKGGYYTYGSVDRNRAMAMETMLLIKNKESRELAKYIAKRLSSNAWMSTQTTAYSLLSMAKMVEINGGKSINLAYTLNNSTPEKITSKFAIAQRDLAIKEGRNLVSITNKEANVVFVTILNSGILPLGEEITEKRGLGVQVTYKDTQGNAIDVSKLIQGTEFEAQVTVSNLKQEEVYNIALTEIFPSGWEIVNTRFTDFGNTATGNVNFTDIRDDKVNFYFNLKKKETKTFTVLLNASYLGKYYLFGLQAEAMYNNDYFTRTKGKWIEVVK</sequence>
<dbReference type="EMBL" id="UOER01000555">
    <property type="protein sequence ID" value="VAW26106.1"/>
    <property type="molecule type" value="Genomic_DNA"/>
</dbReference>
<dbReference type="InterPro" id="IPR011625">
    <property type="entry name" value="A2M_N_BRD"/>
</dbReference>
<dbReference type="InterPro" id="IPR008930">
    <property type="entry name" value="Terpenoid_cyclase/PrenylTrfase"/>
</dbReference>
<proteinExistence type="predicted"/>
<dbReference type="InterPro" id="IPR047565">
    <property type="entry name" value="Alpha-macroglob_thiol-ester_cl"/>
</dbReference>
<dbReference type="InterPro" id="IPR021868">
    <property type="entry name" value="Alpha_2_Macroglob_MG3"/>
</dbReference>
<evidence type="ECO:0000256" key="1">
    <source>
        <dbReference type="ARBA" id="ARBA00022729"/>
    </source>
</evidence>
<dbReference type="Pfam" id="PF01835">
    <property type="entry name" value="MG2"/>
    <property type="match status" value="1"/>
</dbReference>
<dbReference type="InterPro" id="IPR001599">
    <property type="entry name" value="Macroglobln_a2"/>
</dbReference>
<dbReference type="InterPro" id="IPR041462">
    <property type="entry name" value="Bact_A2M_MG6"/>
</dbReference>
<feature type="domain" description="Alpha-2-macroglobulin" evidence="3">
    <location>
        <begin position="999"/>
        <end position="1090"/>
    </location>
</feature>
<dbReference type="GO" id="GO:0004866">
    <property type="term" value="F:endopeptidase inhibitor activity"/>
    <property type="evidence" value="ECO:0007669"/>
    <property type="project" value="InterPro"/>
</dbReference>
<organism evidence="4">
    <name type="scientific">hydrothermal vent metagenome</name>
    <dbReference type="NCBI Taxonomy" id="652676"/>
    <lineage>
        <taxon>unclassified sequences</taxon>
        <taxon>metagenomes</taxon>
        <taxon>ecological metagenomes</taxon>
    </lineage>
</organism>
<dbReference type="Pfam" id="PF17962">
    <property type="entry name" value="bMG6"/>
    <property type="match status" value="1"/>
</dbReference>
<dbReference type="Pfam" id="PF17972">
    <property type="entry name" value="bMG5"/>
    <property type="match status" value="1"/>
</dbReference>
<protein>
    <recommendedName>
        <fullName evidence="5">Alpha-2-macroglobulin domain-containing protein</fullName>
    </recommendedName>
</protein>
<feature type="non-terminal residue" evidence="4">
    <location>
        <position position="1"/>
    </location>
</feature>
<dbReference type="InterPro" id="IPR051802">
    <property type="entry name" value="YfhM-like"/>
</dbReference>
<dbReference type="Gene3D" id="2.60.40.1930">
    <property type="match status" value="1"/>
</dbReference>
<dbReference type="CDD" id="cd02891">
    <property type="entry name" value="A2M_like"/>
    <property type="match status" value="1"/>
</dbReference>
<dbReference type="SMART" id="SM01359">
    <property type="entry name" value="A2M_N_2"/>
    <property type="match status" value="1"/>
</dbReference>
<dbReference type="PANTHER" id="PTHR40094">
    <property type="entry name" value="ALPHA-2-MACROGLOBULIN HOMOLOG"/>
    <property type="match status" value="1"/>
</dbReference>
<dbReference type="Pfam" id="PF11974">
    <property type="entry name" value="bMG3"/>
    <property type="match status" value="1"/>
</dbReference>
<dbReference type="InterPro" id="IPR002890">
    <property type="entry name" value="MG2"/>
</dbReference>
<dbReference type="Gene3D" id="1.50.10.20">
    <property type="match status" value="1"/>
</dbReference>
<dbReference type="SMART" id="SM01360">
    <property type="entry name" value="A2M"/>
    <property type="match status" value="1"/>
</dbReference>
<name>A0A3B0V2A3_9ZZZZ</name>
<reference evidence="4" key="1">
    <citation type="submission" date="2018-06" db="EMBL/GenBank/DDBJ databases">
        <authorList>
            <person name="Zhirakovskaya E."/>
        </authorList>
    </citation>
    <scope>NUCLEOTIDE SEQUENCE</scope>
</reference>
<dbReference type="PANTHER" id="PTHR40094:SF1">
    <property type="entry name" value="UBIQUITIN DOMAIN-CONTAINING PROTEIN"/>
    <property type="match status" value="1"/>
</dbReference>